<dbReference type="AlphaFoldDB" id="R0JN84"/>
<reference evidence="3 4" key="2">
    <citation type="journal article" date="2013" name="PLoS Genet.">
        <title>Comparative genome structure, secondary metabolite, and effector coding capacity across Cochliobolus pathogens.</title>
        <authorList>
            <person name="Condon B.J."/>
            <person name="Leng Y."/>
            <person name="Wu D."/>
            <person name="Bushley K.E."/>
            <person name="Ohm R.A."/>
            <person name="Otillar R."/>
            <person name="Martin J."/>
            <person name="Schackwitz W."/>
            <person name="Grimwood J."/>
            <person name="MohdZainudin N."/>
            <person name="Xue C."/>
            <person name="Wang R."/>
            <person name="Manning V.A."/>
            <person name="Dhillon B."/>
            <person name="Tu Z.J."/>
            <person name="Steffenson B.J."/>
            <person name="Salamov A."/>
            <person name="Sun H."/>
            <person name="Lowry S."/>
            <person name="LaButti K."/>
            <person name="Han J."/>
            <person name="Copeland A."/>
            <person name="Lindquist E."/>
            <person name="Barry K."/>
            <person name="Schmutz J."/>
            <person name="Baker S.E."/>
            <person name="Ciuffetti L.M."/>
            <person name="Grigoriev I.V."/>
            <person name="Zhong S."/>
            <person name="Turgeon B.G."/>
        </authorList>
    </citation>
    <scope>NUCLEOTIDE SEQUENCE [LARGE SCALE GENOMIC DNA]</scope>
    <source>
        <strain evidence="4">28A</strain>
    </source>
</reference>
<protein>
    <recommendedName>
        <fullName evidence="2">DDE-1 domain-containing protein</fullName>
    </recommendedName>
</protein>
<reference evidence="3 4" key="1">
    <citation type="journal article" date="2012" name="PLoS Pathog.">
        <title>Diverse lifestyles and strategies of plant pathogenesis encoded in the genomes of eighteen Dothideomycetes fungi.</title>
        <authorList>
            <person name="Ohm R.A."/>
            <person name="Feau N."/>
            <person name="Henrissat B."/>
            <person name="Schoch C.L."/>
            <person name="Horwitz B.A."/>
            <person name="Barry K.W."/>
            <person name="Condon B.J."/>
            <person name="Copeland A.C."/>
            <person name="Dhillon B."/>
            <person name="Glaser F."/>
            <person name="Hesse C.N."/>
            <person name="Kosti I."/>
            <person name="LaButti K."/>
            <person name="Lindquist E.A."/>
            <person name="Lucas S."/>
            <person name="Salamov A.A."/>
            <person name="Bradshaw R.E."/>
            <person name="Ciuffetti L."/>
            <person name="Hamelin R.C."/>
            <person name="Kema G.H.J."/>
            <person name="Lawrence C."/>
            <person name="Scott J.A."/>
            <person name="Spatafora J.W."/>
            <person name="Turgeon B.G."/>
            <person name="de Wit P.J.G.M."/>
            <person name="Zhong S."/>
            <person name="Goodwin S.B."/>
            <person name="Grigoriev I.V."/>
        </authorList>
    </citation>
    <scope>NUCLEOTIDE SEQUENCE [LARGE SCALE GENOMIC DNA]</scope>
    <source>
        <strain evidence="4">28A</strain>
    </source>
</reference>
<evidence type="ECO:0000259" key="2">
    <source>
        <dbReference type="Pfam" id="PF03184"/>
    </source>
</evidence>
<keyword evidence="4" id="KW-1185">Reference proteome</keyword>
<dbReference type="PANTHER" id="PTHR19303:SF74">
    <property type="entry name" value="POGO TRANSPOSABLE ELEMENT WITH KRAB DOMAIN"/>
    <property type="match status" value="1"/>
</dbReference>
<feature type="domain" description="DDE-1" evidence="2">
    <location>
        <begin position="126"/>
        <end position="295"/>
    </location>
</feature>
<feature type="region of interest" description="Disordered" evidence="1">
    <location>
        <begin position="431"/>
        <end position="464"/>
    </location>
</feature>
<sequence length="496" mass="55617">MKSKLGHPVRIKFLPSIAFSIARQRPSGKKPNKPPGQKWARCFAKRHPEIKARTVKPIDWNLHEKYTYEKMEHWFKVIQEVLQDPAVVPENVYNMDETGVMLSMQNCVKVLVGKDDPRDYRGAGVKRTMVTAIECISADGRVLLPLIIWPALTHRSNWTTYPTPGWHYAHSENGYDNSKISLEWLMRVFDTQTRETANGKPRVLICDGFGSHETVEVLEFCLANNIILCRLPSHTSHKLQPCDVAVFAALKAAYRDQVDRLGRGGVDTIGKEHFTSLYSPARARAFTKRNITSAWAATGLFPFNPERVLRGIPKPAAHPAVQTTATPTTPVTPVNVEDVRSLFDRIKPRAETLDESSKHELLRDTHMMAKATRIAIAERSFLQDHNRFLSKINGEVKARRSTKLLVLGTAQVMKYEQLVEAQARRAATAAAAANRAKRGRKRKSATLESKAPDATAETAQASRVSGPWRAPVARMVAGDCQVILVEKSYRCLIDSK</sequence>
<feature type="non-terminal residue" evidence="3">
    <location>
        <position position="496"/>
    </location>
</feature>
<accession>R0JN84</accession>
<dbReference type="InterPro" id="IPR050863">
    <property type="entry name" value="CenT-Element_Derived"/>
</dbReference>
<dbReference type="EMBL" id="KB908844">
    <property type="protein sequence ID" value="EOA82633.1"/>
    <property type="molecule type" value="Genomic_DNA"/>
</dbReference>
<dbReference type="GO" id="GO:0005634">
    <property type="term" value="C:nucleus"/>
    <property type="evidence" value="ECO:0007669"/>
    <property type="project" value="TreeGrafter"/>
</dbReference>
<dbReference type="GO" id="GO:0003677">
    <property type="term" value="F:DNA binding"/>
    <property type="evidence" value="ECO:0007669"/>
    <property type="project" value="TreeGrafter"/>
</dbReference>
<dbReference type="PANTHER" id="PTHR19303">
    <property type="entry name" value="TRANSPOSON"/>
    <property type="match status" value="1"/>
</dbReference>
<dbReference type="Pfam" id="PF03184">
    <property type="entry name" value="DDE_1"/>
    <property type="match status" value="1"/>
</dbReference>
<evidence type="ECO:0000256" key="1">
    <source>
        <dbReference type="SAM" id="MobiDB-lite"/>
    </source>
</evidence>
<dbReference type="eggNOG" id="ENOG502SHQS">
    <property type="taxonomic scope" value="Eukaryota"/>
</dbReference>
<evidence type="ECO:0000313" key="3">
    <source>
        <dbReference type="EMBL" id="EOA82633.1"/>
    </source>
</evidence>
<dbReference type="Gene3D" id="3.30.420.10">
    <property type="entry name" value="Ribonuclease H-like superfamily/Ribonuclease H"/>
    <property type="match status" value="1"/>
</dbReference>
<organism evidence="3 4">
    <name type="scientific">Exserohilum turcicum (strain 28A)</name>
    <name type="common">Northern leaf blight fungus</name>
    <name type="synonym">Setosphaeria turcica</name>
    <dbReference type="NCBI Taxonomy" id="671987"/>
    <lineage>
        <taxon>Eukaryota</taxon>
        <taxon>Fungi</taxon>
        <taxon>Dikarya</taxon>
        <taxon>Ascomycota</taxon>
        <taxon>Pezizomycotina</taxon>
        <taxon>Dothideomycetes</taxon>
        <taxon>Pleosporomycetidae</taxon>
        <taxon>Pleosporales</taxon>
        <taxon>Pleosporineae</taxon>
        <taxon>Pleosporaceae</taxon>
        <taxon>Exserohilum</taxon>
    </lineage>
</organism>
<dbReference type="InterPro" id="IPR036397">
    <property type="entry name" value="RNaseH_sf"/>
</dbReference>
<evidence type="ECO:0000313" key="4">
    <source>
        <dbReference type="Proteomes" id="UP000016935"/>
    </source>
</evidence>
<dbReference type="InterPro" id="IPR004875">
    <property type="entry name" value="DDE_SF_endonuclease_dom"/>
</dbReference>
<name>R0JN84_EXST2</name>
<dbReference type="OrthoDB" id="4357141at2759"/>
<dbReference type="HOGENOM" id="CLU_013929_1_0_1"/>
<proteinExistence type="predicted"/>
<dbReference type="Proteomes" id="UP000016935">
    <property type="component" value="Unassembled WGS sequence"/>
</dbReference>
<feature type="compositionally biased region" description="Basic residues" evidence="1">
    <location>
        <begin position="435"/>
        <end position="444"/>
    </location>
</feature>
<dbReference type="RefSeq" id="XP_008029712.1">
    <property type="nucleotide sequence ID" value="XM_008031521.1"/>
</dbReference>
<dbReference type="GeneID" id="19395838"/>
<gene>
    <name evidence="3" type="ORF">SETTUDRAFT_121074</name>
</gene>